<dbReference type="InterPro" id="IPR023346">
    <property type="entry name" value="Lysozyme-like_dom_sf"/>
</dbReference>
<organism evidence="1 2">
    <name type="scientific">Microbacterium yannicii</name>
    <dbReference type="NCBI Taxonomy" id="671622"/>
    <lineage>
        <taxon>Bacteria</taxon>
        <taxon>Bacillati</taxon>
        <taxon>Actinomycetota</taxon>
        <taxon>Actinomycetes</taxon>
        <taxon>Micrococcales</taxon>
        <taxon>Microbacteriaceae</taxon>
        <taxon>Microbacterium</taxon>
    </lineage>
</organism>
<keyword evidence="2" id="KW-1185">Reference proteome</keyword>
<evidence type="ECO:0000313" key="1">
    <source>
        <dbReference type="EMBL" id="GAA5088665.1"/>
    </source>
</evidence>
<dbReference type="SUPFAM" id="SSF53955">
    <property type="entry name" value="Lysozyme-like"/>
    <property type="match status" value="1"/>
</dbReference>
<dbReference type="EMBL" id="BAABKZ010000001">
    <property type="protein sequence ID" value="GAA5088665.1"/>
    <property type="molecule type" value="Genomic_DNA"/>
</dbReference>
<name>A0ABP9LZN0_9MICO</name>
<dbReference type="Proteomes" id="UP001501407">
    <property type="component" value="Unassembled WGS sequence"/>
</dbReference>
<dbReference type="RefSeq" id="WP_194412962.1">
    <property type="nucleotide sequence ID" value="NZ_BAABKZ010000001.1"/>
</dbReference>
<dbReference type="InterPro" id="IPR006311">
    <property type="entry name" value="TAT_signal"/>
</dbReference>
<comment type="caution">
    <text evidence="1">The sequence shown here is derived from an EMBL/GenBank/DDBJ whole genome shotgun (WGS) entry which is preliminary data.</text>
</comment>
<evidence type="ECO:0000313" key="2">
    <source>
        <dbReference type="Proteomes" id="UP001501407"/>
    </source>
</evidence>
<protein>
    <recommendedName>
        <fullName evidence="3">Phospholipase</fullName>
    </recommendedName>
</protein>
<sequence>MHSESSFTPARRRRRRFLVPTVAAGAALGIAVTAGLTLASPTLAAAAPLAASAIASVAAPEATAASLRDIRVDAQSTLLAARVAMTEATAVTDDIGATGLDIGLPDTSIDTAALDEATDRLSKLDLVPMILVPGLTADAARATAQTSSRIAELREHLDAAKAQKAADDAAAAAAAAAAEAQRQAEAAAAALAAANTPDGAKATARQMAASKYGWGDGQFSCLESLWNKESGWNYQAYNNNGGATGIPQSLPGNKMSSFGADWQTNAATQIAWGLDYISRSYGSPCAAWGHSQSVNWY</sequence>
<gene>
    <name evidence="1" type="ORF">GCM10025760_11440</name>
</gene>
<proteinExistence type="predicted"/>
<dbReference type="PROSITE" id="PS51318">
    <property type="entry name" value="TAT"/>
    <property type="match status" value="1"/>
</dbReference>
<accession>A0ABP9LZN0</accession>
<reference evidence="2" key="1">
    <citation type="journal article" date="2019" name="Int. J. Syst. Evol. Microbiol.">
        <title>The Global Catalogue of Microorganisms (GCM) 10K type strain sequencing project: providing services to taxonomists for standard genome sequencing and annotation.</title>
        <authorList>
            <consortium name="The Broad Institute Genomics Platform"/>
            <consortium name="The Broad Institute Genome Sequencing Center for Infectious Disease"/>
            <person name="Wu L."/>
            <person name="Ma J."/>
        </authorList>
    </citation>
    <scope>NUCLEOTIDE SEQUENCE [LARGE SCALE GENOMIC DNA]</scope>
    <source>
        <strain evidence="2">JCM 18959</strain>
    </source>
</reference>
<evidence type="ECO:0008006" key="3">
    <source>
        <dbReference type="Google" id="ProtNLM"/>
    </source>
</evidence>